<dbReference type="EMBL" id="MU853333">
    <property type="protein sequence ID" value="KAK4116001.1"/>
    <property type="molecule type" value="Genomic_DNA"/>
</dbReference>
<dbReference type="Proteomes" id="UP001302812">
    <property type="component" value="Unassembled WGS sequence"/>
</dbReference>
<gene>
    <name evidence="2" type="ORF">N656DRAFT_774185</name>
</gene>
<protein>
    <submittedName>
        <fullName evidence="2">Uncharacterized protein</fullName>
    </submittedName>
</protein>
<dbReference type="RefSeq" id="XP_064673571.1">
    <property type="nucleotide sequence ID" value="XM_064814214.1"/>
</dbReference>
<keyword evidence="3" id="KW-1185">Reference proteome</keyword>
<reference evidence="2" key="1">
    <citation type="journal article" date="2023" name="Mol. Phylogenet. Evol.">
        <title>Genome-scale phylogeny and comparative genomics of the fungal order Sordariales.</title>
        <authorList>
            <person name="Hensen N."/>
            <person name="Bonometti L."/>
            <person name="Westerberg I."/>
            <person name="Brannstrom I.O."/>
            <person name="Guillou S."/>
            <person name="Cros-Aarteil S."/>
            <person name="Calhoun S."/>
            <person name="Haridas S."/>
            <person name="Kuo A."/>
            <person name="Mondo S."/>
            <person name="Pangilinan J."/>
            <person name="Riley R."/>
            <person name="LaButti K."/>
            <person name="Andreopoulos B."/>
            <person name="Lipzen A."/>
            <person name="Chen C."/>
            <person name="Yan M."/>
            <person name="Daum C."/>
            <person name="Ng V."/>
            <person name="Clum A."/>
            <person name="Steindorff A."/>
            <person name="Ohm R.A."/>
            <person name="Martin F."/>
            <person name="Silar P."/>
            <person name="Natvig D.O."/>
            <person name="Lalanne C."/>
            <person name="Gautier V."/>
            <person name="Ament-Velasquez S.L."/>
            <person name="Kruys A."/>
            <person name="Hutchinson M.I."/>
            <person name="Powell A.J."/>
            <person name="Barry K."/>
            <person name="Miller A.N."/>
            <person name="Grigoriev I.V."/>
            <person name="Debuchy R."/>
            <person name="Gladieux P."/>
            <person name="Hiltunen Thoren M."/>
            <person name="Johannesson H."/>
        </authorList>
    </citation>
    <scope>NUCLEOTIDE SEQUENCE</scope>
    <source>
        <strain evidence="2">CBS 508.74</strain>
    </source>
</reference>
<feature type="transmembrane region" description="Helical" evidence="1">
    <location>
        <begin position="22"/>
        <end position="43"/>
    </location>
</feature>
<accession>A0AAN6YVW1</accession>
<evidence type="ECO:0000313" key="2">
    <source>
        <dbReference type="EMBL" id="KAK4116001.1"/>
    </source>
</evidence>
<sequence>MPTGTCAAVMAPRPRLAQTARLIHFVSLTFTTVLLTMTLPAAAQTTTMTMPPLPTITDTGTRVLTFFLPDSEPLSLDASIISVYRPSNSPREKPVTTLQLDCPTSPPSPANDACRAAGIYPAQVYHTQGSVWGGTTTYAADDSTTTW</sequence>
<proteinExistence type="predicted"/>
<dbReference type="GeneID" id="89938339"/>
<evidence type="ECO:0000313" key="3">
    <source>
        <dbReference type="Proteomes" id="UP001302812"/>
    </source>
</evidence>
<organism evidence="2 3">
    <name type="scientific">Canariomyces notabilis</name>
    <dbReference type="NCBI Taxonomy" id="2074819"/>
    <lineage>
        <taxon>Eukaryota</taxon>
        <taxon>Fungi</taxon>
        <taxon>Dikarya</taxon>
        <taxon>Ascomycota</taxon>
        <taxon>Pezizomycotina</taxon>
        <taxon>Sordariomycetes</taxon>
        <taxon>Sordariomycetidae</taxon>
        <taxon>Sordariales</taxon>
        <taxon>Chaetomiaceae</taxon>
        <taxon>Canariomyces</taxon>
    </lineage>
</organism>
<keyword evidence="1" id="KW-0812">Transmembrane</keyword>
<keyword evidence="1" id="KW-1133">Transmembrane helix</keyword>
<reference evidence="2" key="2">
    <citation type="submission" date="2023-05" db="EMBL/GenBank/DDBJ databases">
        <authorList>
            <consortium name="Lawrence Berkeley National Laboratory"/>
            <person name="Steindorff A."/>
            <person name="Hensen N."/>
            <person name="Bonometti L."/>
            <person name="Westerberg I."/>
            <person name="Brannstrom I.O."/>
            <person name="Guillou S."/>
            <person name="Cros-Aarteil S."/>
            <person name="Calhoun S."/>
            <person name="Haridas S."/>
            <person name="Kuo A."/>
            <person name="Mondo S."/>
            <person name="Pangilinan J."/>
            <person name="Riley R."/>
            <person name="Labutti K."/>
            <person name="Andreopoulos B."/>
            <person name="Lipzen A."/>
            <person name="Chen C."/>
            <person name="Yanf M."/>
            <person name="Daum C."/>
            <person name="Ng V."/>
            <person name="Clum A."/>
            <person name="Ohm R."/>
            <person name="Martin F."/>
            <person name="Silar P."/>
            <person name="Natvig D."/>
            <person name="Lalanne C."/>
            <person name="Gautier V."/>
            <person name="Ament-Velasquez S.L."/>
            <person name="Kruys A."/>
            <person name="Hutchinson M.I."/>
            <person name="Powell A.J."/>
            <person name="Barry K."/>
            <person name="Miller A.N."/>
            <person name="Grigoriev I.V."/>
            <person name="Debuchy R."/>
            <person name="Gladieux P."/>
            <person name="Thoren M.H."/>
            <person name="Johannesson H."/>
        </authorList>
    </citation>
    <scope>NUCLEOTIDE SEQUENCE</scope>
    <source>
        <strain evidence="2">CBS 508.74</strain>
    </source>
</reference>
<evidence type="ECO:0000256" key="1">
    <source>
        <dbReference type="SAM" id="Phobius"/>
    </source>
</evidence>
<name>A0AAN6YVW1_9PEZI</name>
<keyword evidence="1" id="KW-0472">Membrane</keyword>
<dbReference type="AlphaFoldDB" id="A0AAN6YVW1"/>
<comment type="caution">
    <text evidence="2">The sequence shown here is derived from an EMBL/GenBank/DDBJ whole genome shotgun (WGS) entry which is preliminary data.</text>
</comment>